<evidence type="ECO:0000313" key="6">
    <source>
        <dbReference type="Proteomes" id="UP000095023"/>
    </source>
</evidence>
<gene>
    <name evidence="5" type="ORF">CANCADRAFT_1320</name>
</gene>
<dbReference type="Pfam" id="PF10294">
    <property type="entry name" value="Methyltransf_16"/>
    <property type="match status" value="1"/>
</dbReference>
<dbReference type="GO" id="GO:0000183">
    <property type="term" value="P:rDNA heterochromatin formation"/>
    <property type="evidence" value="ECO:0007669"/>
    <property type="project" value="EnsemblFungi"/>
</dbReference>
<dbReference type="Gene3D" id="3.40.50.150">
    <property type="entry name" value="Vaccinia Virus protein VP39"/>
    <property type="match status" value="1"/>
</dbReference>
<organism evidence="5 6">
    <name type="scientific">Tortispora caseinolytica NRRL Y-17796</name>
    <dbReference type="NCBI Taxonomy" id="767744"/>
    <lineage>
        <taxon>Eukaryota</taxon>
        <taxon>Fungi</taxon>
        <taxon>Dikarya</taxon>
        <taxon>Ascomycota</taxon>
        <taxon>Saccharomycotina</taxon>
        <taxon>Trigonopsidomycetes</taxon>
        <taxon>Trigonopsidales</taxon>
        <taxon>Trigonopsidaceae</taxon>
        <taxon>Tortispora</taxon>
    </lineage>
</organism>
<proteinExistence type="predicted"/>
<sequence>MSDDTEGLGDLFADPEGFYAKPPPPKFDVFERDIMVAKDSPVKSVKVRLVGKSPLWGHLLWNAGKSCARYIDRHSDRLCAGKTVLELGAGAGVPGLVSAITASNVVLTDYPDPDLIANLNENVAFMSADIQKRLKVCGLIWGNEVDEIVAANNGNKFDLVILADLIFNHTEHDKLLRTIERTISDTGVAVVFFTPHRPHLLHTDLAFFDNAKTRGFTVRQVAEETWSPMFTEKEDPNTAQIRSMVYGYEISK</sequence>
<keyword evidence="4" id="KW-0949">S-adenosyl-L-methionine</keyword>
<dbReference type="SUPFAM" id="SSF53335">
    <property type="entry name" value="S-adenosyl-L-methionine-dependent methyltransferases"/>
    <property type="match status" value="1"/>
</dbReference>
<dbReference type="GO" id="GO:0005737">
    <property type="term" value="C:cytoplasm"/>
    <property type="evidence" value="ECO:0007669"/>
    <property type="project" value="TreeGrafter"/>
</dbReference>
<dbReference type="PANTHER" id="PTHR14614">
    <property type="entry name" value="HEPATOCELLULAR CARCINOMA-ASSOCIATED ANTIGEN"/>
    <property type="match status" value="1"/>
</dbReference>
<dbReference type="OrthoDB" id="46564at2759"/>
<evidence type="ECO:0000256" key="2">
    <source>
        <dbReference type="ARBA" id="ARBA00022603"/>
    </source>
</evidence>
<keyword evidence="6" id="KW-1185">Reference proteome</keyword>
<dbReference type="GO" id="GO:0016279">
    <property type="term" value="F:protein-lysine N-methyltransferase activity"/>
    <property type="evidence" value="ECO:0007669"/>
    <property type="project" value="EnsemblFungi"/>
</dbReference>
<dbReference type="CDD" id="cd02440">
    <property type="entry name" value="AdoMet_MTases"/>
    <property type="match status" value="1"/>
</dbReference>
<dbReference type="PANTHER" id="PTHR14614:SF10">
    <property type="entry name" value="PROTEIN N-TERMINAL AND LYSINE N-METHYLTRANSFERASE EFM7"/>
    <property type="match status" value="1"/>
</dbReference>
<reference evidence="6" key="1">
    <citation type="submission" date="2016-02" db="EMBL/GenBank/DDBJ databases">
        <title>Comparative genomics of biotechnologically important yeasts.</title>
        <authorList>
            <consortium name="DOE Joint Genome Institute"/>
            <person name="Riley R."/>
            <person name="Haridas S."/>
            <person name="Wolfe K.H."/>
            <person name="Lopes M.R."/>
            <person name="Hittinger C.T."/>
            <person name="Goker M."/>
            <person name="Salamov A."/>
            <person name="Wisecaver J."/>
            <person name="Long T.M."/>
            <person name="Aerts A.L."/>
            <person name="Barry K."/>
            <person name="Choi C."/>
            <person name="Clum A."/>
            <person name="Coughlan A.Y."/>
            <person name="Deshpande S."/>
            <person name="Douglass A.P."/>
            <person name="Hanson S.J."/>
            <person name="Klenk H.-P."/>
            <person name="Labutti K."/>
            <person name="Lapidus A."/>
            <person name="Lindquist E."/>
            <person name="Lipzen A."/>
            <person name="Meier-Kolthoff J.P."/>
            <person name="Ohm R.A."/>
            <person name="Otillar R.P."/>
            <person name="Pangilinan J."/>
            <person name="Peng Y."/>
            <person name="Rokas A."/>
            <person name="Rosa C.A."/>
            <person name="Scheuner C."/>
            <person name="Sibirny A.A."/>
            <person name="Slot J.C."/>
            <person name="Stielow J.B."/>
            <person name="Sun H."/>
            <person name="Kurtzman C.P."/>
            <person name="Blackwell M."/>
            <person name="Jeffries T.W."/>
            <person name="Grigoriev I.V."/>
        </authorList>
    </citation>
    <scope>NUCLEOTIDE SEQUENCE [LARGE SCALE GENOMIC DNA]</scope>
    <source>
        <strain evidence="6">NRRL Y-17796</strain>
    </source>
</reference>
<dbReference type="EMBL" id="KV453841">
    <property type="protein sequence ID" value="ODV92724.1"/>
    <property type="molecule type" value="Genomic_DNA"/>
</dbReference>
<keyword evidence="3" id="KW-0808">Transferase</keyword>
<dbReference type="InterPro" id="IPR025784">
    <property type="entry name" value="EFM7"/>
</dbReference>
<name>A0A1E4TLU9_9ASCO</name>
<evidence type="ECO:0008006" key="7">
    <source>
        <dbReference type="Google" id="ProtNLM"/>
    </source>
</evidence>
<dbReference type="Proteomes" id="UP000095023">
    <property type="component" value="Unassembled WGS sequence"/>
</dbReference>
<keyword evidence="1" id="KW-0963">Cytoplasm</keyword>
<evidence type="ECO:0000256" key="1">
    <source>
        <dbReference type="ARBA" id="ARBA00022490"/>
    </source>
</evidence>
<dbReference type="InterPro" id="IPR019410">
    <property type="entry name" value="Methyltransf_16"/>
</dbReference>
<dbReference type="InterPro" id="IPR029063">
    <property type="entry name" value="SAM-dependent_MTases_sf"/>
</dbReference>
<keyword evidence="2" id="KW-0489">Methyltransferase</keyword>
<evidence type="ECO:0000313" key="5">
    <source>
        <dbReference type="EMBL" id="ODV92724.1"/>
    </source>
</evidence>
<protein>
    <recommendedName>
        <fullName evidence="7">Elongation factor methyltransferase 7</fullName>
    </recommendedName>
</protein>
<dbReference type="GO" id="GO:0071885">
    <property type="term" value="F:N-terminal protein N-methyltransferase activity"/>
    <property type="evidence" value="ECO:0007669"/>
    <property type="project" value="EnsemblFungi"/>
</dbReference>
<evidence type="ECO:0000256" key="3">
    <source>
        <dbReference type="ARBA" id="ARBA00022679"/>
    </source>
</evidence>
<dbReference type="PROSITE" id="PS51560">
    <property type="entry name" value="SAM_MT_NNT1"/>
    <property type="match status" value="1"/>
</dbReference>
<evidence type="ECO:0000256" key="4">
    <source>
        <dbReference type="ARBA" id="ARBA00022691"/>
    </source>
</evidence>
<accession>A0A1E4TLU9</accession>
<dbReference type="AlphaFoldDB" id="A0A1E4TLU9"/>
<dbReference type="GO" id="GO:0032259">
    <property type="term" value="P:methylation"/>
    <property type="evidence" value="ECO:0007669"/>
    <property type="project" value="UniProtKB-KW"/>
</dbReference>